<dbReference type="PROSITE" id="PS50005">
    <property type="entry name" value="TPR"/>
    <property type="match status" value="3"/>
</dbReference>
<feature type="chain" id="PRO_5046445925" evidence="2">
    <location>
        <begin position="27"/>
        <end position="926"/>
    </location>
</feature>
<organism evidence="4 5">
    <name type="scientific">Noviherbaspirillum suwonense</name>
    <dbReference type="NCBI Taxonomy" id="1224511"/>
    <lineage>
        <taxon>Bacteria</taxon>
        <taxon>Pseudomonadati</taxon>
        <taxon>Pseudomonadota</taxon>
        <taxon>Betaproteobacteria</taxon>
        <taxon>Burkholderiales</taxon>
        <taxon>Oxalobacteraceae</taxon>
        <taxon>Noviherbaspirillum</taxon>
    </lineage>
</organism>
<keyword evidence="1" id="KW-0802">TPR repeat</keyword>
<evidence type="ECO:0000259" key="3">
    <source>
        <dbReference type="Pfam" id="PF09976"/>
    </source>
</evidence>
<dbReference type="Pfam" id="PF09976">
    <property type="entry name" value="TPR_21"/>
    <property type="match status" value="1"/>
</dbReference>
<proteinExistence type="predicted"/>
<feature type="repeat" description="TPR" evidence="1">
    <location>
        <begin position="134"/>
        <end position="167"/>
    </location>
</feature>
<dbReference type="InterPro" id="IPR011990">
    <property type="entry name" value="TPR-like_helical_dom_sf"/>
</dbReference>
<keyword evidence="4" id="KW-0449">Lipoprotein</keyword>
<sequence>MSVKKTKMAASAVMVTSVLLLTGSLASCGRGDNPEQLVAEAVKYQQKGDRKAAIIQLKNALQKKPDDGEARYLLGVVYNETGDTLSAEKEIRRAMELGIAKARTAPELAKSLMAQGQFQKALDELAAAGPVQDANVEVIRGDAYAALNKQAEAKTAYEQALKLKADAPLALVGLAKIAYFNKDVEGATRLIDQAVSKNPQNTEALVAKAELLRAQNKNDEALAAYDMALKIKPDHVQNHIAKANLDISMRRFDDAAKEIDAARKLAPSAPMVTYAQALLDFTQEKHKPALEAIQQVLKVAPDHMPSVLLAGAIQYALGANEQAEQYVKRYMEANPGNVYASKLLASIMLKNNDPQRALSVLNPAIQQARGTDPQLLSLAGESYMRSRDFPKATEYFEKASALSPQTPMLRTALGMSKLAQGENASGMAELEMASNMDTKNAQPGMLLVMNHLRMKEYDKALAAVKKLEAEKPNDAMVKTLKGNVYLSRKELPLARQSFEEASKLQANYFPPVANLAQIDFAEKKPDAARARIEAFLEKDKNNVEAITALASLAQSQGKTPEAVALLERASNAQPTDIPAALRLGVAYLRTNDKQKASALAQRLIVSYPSNPEVLDFSAQTQLANGDKDGALDTYRKLAGVVPNSPVAQYRVATVQMSLQNQPGAIDALKKAIALKPDYLDAQVALAALHVRNNKAADAVAIARQIQTQRPKASVGYSLEGDMMMLQQKPAEAVKPYEQAMAANGDNGVLLKLHEALTKSGRAKDADAKVAAWLKAHPEDNAVRLHFATLSMATDNKAAISQFEAILKQEPNNVGALNNLALAYYKEKDPKALEYAEKAAALAPANPAVMDTLGFLLVDKGDAKRGLSYLEKAVAAAPNAINIRYNLALAQAKTGDKENARKSFEEVIAKGGNSPKVEEAKAMLKSL</sequence>
<evidence type="ECO:0000256" key="2">
    <source>
        <dbReference type="SAM" id="SignalP"/>
    </source>
</evidence>
<name>A0ABY1QFG3_9BURK</name>
<keyword evidence="2" id="KW-0732">Signal</keyword>
<protein>
    <submittedName>
        <fullName evidence="4">PEP-CTERM system TPR-repeat lipoprotein</fullName>
    </submittedName>
</protein>
<dbReference type="RefSeq" id="WP_283443644.1">
    <property type="nucleotide sequence ID" value="NZ_FXUL01000015.1"/>
</dbReference>
<dbReference type="Pfam" id="PF13432">
    <property type="entry name" value="TPR_16"/>
    <property type="match status" value="5"/>
</dbReference>
<feature type="repeat" description="TPR" evidence="1">
    <location>
        <begin position="202"/>
        <end position="235"/>
    </location>
</feature>
<dbReference type="InterPro" id="IPR014266">
    <property type="entry name" value="PEP-CTERM_TPR_PrsT"/>
</dbReference>
<dbReference type="InterPro" id="IPR018704">
    <property type="entry name" value="SecYEG/CpoB_TPR"/>
</dbReference>
<gene>
    <name evidence="4" type="ORF">SAMN06295970_11516</name>
</gene>
<dbReference type="PANTHER" id="PTHR12558">
    <property type="entry name" value="CELL DIVISION CYCLE 16,23,27"/>
    <property type="match status" value="1"/>
</dbReference>
<dbReference type="SUPFAM" id="SSF48452">
    <property type="entry name" value="TPR-like"/>
    <property type="match status" value="5"/>
</dbReference>
<dbReference type="Pfam" id="PF14559">
    <property type="entry name" value="TPR_19"/>
    <property type="match status" value="3"/>
</dbReference>
<dbReference type="Proteomes" id="UP001158049">
    <property type="component" value="Unassembled WGS sequence"/>
</dbReference>
<comment type="caution">
    <text evidence="4">The sequence shown here is derived from an EMBL/GenBank/DDBJ whole genome shotgun (WGS) entry which is preliminary data.</text>
</comment>
<dbReference type="SMART" id="SM00028">
    <property type="entry name" value="TPR"/>
    <property type="match status" value="17"/>
</dbReference>
<dbReference type="PROSITE" id="PS51257">
    <property type="entry name" value="PROKAR_LIPOPROTEIN"/>
    <property type="match status" value="1"/>
</dbReference>
<dbReference type="EMBL" id="FXUL01000015">
    <property type="protein sequence ID" value="SMP69411.1"/>
    <property type="molecule type" value="Genomic_DNA"/>
</dbReference>
<keyword evidence="5" id="KW-1185">Reference proteome</keyword>
<dbReference type="PANTHER" id="PTHR12558:SF13">
    <property type="entry name" value="CELL DIVISION CYCLE PROTEIN 27 HOMOLOG"/>
    <property type="match status" value="1"/>
</dbReference>
<evidence type="ECO:0000313" key="5">
    <source>
        <dbReference type="Proteomes" id="UP001158049"/>
    </source>
</evidence>
<feature type="domain" description="Ancillary SecYEG translocon subunit/Cell division coordinator CpoB TPR" evidence="3">
    <location>
        <begin position="38"/>
        <end position="162"/>
    </location>
</feature>
<feature type="signal peptide" evidence="2">
    <location>
        <begin position="1"/>
        <end position="26"/>
    </location>
</feature>
<reference evidence="4 5" key="1">
    <citation type="submission" date="2017-05" db="EMBL/GenBank/DDBJ databases">
        <authorList>
            <person name="Varghese N."/>
            <person name="Submissions S."/>
        </authorList>
    </citation>
    <scope>NUCLEOTIDE SEQUENCE [LARGE SCALE GENOMIC DNA]</scope>
    <source>
        <strain evidence="4 5">DSM 26001</strain>
    </source>
</reference>
<dbReference type="InterPro" id="IPR019734">
    <property type="entry name" value="TPR_rpt"/>
</dbReference>
<dbReference type="Gene3D" id="1.25.40.10">
    <property type="entry name" value="Tetratricopeptide repeat domain"/>
    <property type="match status" value="6"/>
</dbReference>
<evidence type="ECO:0000256" key="1">
    <source>
        <dbReference type="PROSITE-ProRule" id="PRU00339"/>
    </source>
</evidence>
<feature type="repeat" description="TPR" evidence="1">
    <location>
        <begin position="373"/>
        <end position="406"/>
    </location>
</feature>
<evidence type="ECO:0000313" key="4">
    <source>
        <dbReference type="EMBL" id="SMP69411.1"/>
    </source>
</evidence>
<dbReference type="NCBIfam" id="TIGR02917">
    <property type="entry name" value="PEP_TPR_lipo"/>
    <property type="match status" value="1"/>
</dbReference>
<accession>A0ABY1QFG3</accession>